<evidence type="ECO:0000313" key="3">
    <source>
        <dbReference type="Proteomes" id="UP000325212"/>
    </source>
</evidence>
<sequence>MYNNNEILDTEKAILEEDIKYIESKYKFSIPENIKKHYLRYNGGHLKKSMYTTSEGDEFVVSWFIPIKSDKKSSELDAILADLRVDKIIPDWLIPFADEAGGDFYCYSLRKNELGAIYYWSHEFDDVVYITKSLEEFLNNMVEFSY</sequence>
<dbReference type="InterPro" id="IPR018958">
    <property type="entry name" value="Knr4/Smi1-like_dom"/>
</dbReference>
<dbReference type="Gene3D" id="3.40.1580.10">
    <property type="entry name" value="SMI1/KNR4-like"/>
    <property type="match status" value="1"/>
</dbReference>
<name>A0AAV3VUY2_9CLOT</name>
<dbReference type="AlphaFoldDB" id="A0AAV3VUY2"/>
<comment type="caution">
    <text evidence="2">The sequence shown here is derived from an EMBL/GenBank/DDBJ whole genome shotgun (WGS) entry which is preliminary data.</text>
</comment>
<proteinExistence type="predicted"/>
<dbReference type="Pfam" id="PF09346">
    <property type="entry name" value="SMI1_KNR4"/>
    <property type="match status" value="1"/>
</dbReference>
<dbReference type="SMART" id="SM00860">
    <property type="entry name" value="SMI1_KNR4"/>
    <property type="match status" value="1"/>
</dbReference>
<evidence type="ECO:0000259" key="1">
    <source>
        <dbReference type="SMART" id="SM00860"/>
    </source>
</evidence>
<dbReference type="RefSeq" id="WP_039770111.1">
    <property type="nucleotide sequence ID" value="NZ_BJLA01000001.1"/>
</dbReference>
<dbReference type="SUPFAM" id="SSF160631">
    <property type="entry name" value="SMI1/KNR4-like"/>
    <property type="match status" value="1"/>
</dbReference>
<evidence type="ECO:0000313" key="2">
    <source>
        <dbReference type="EMBL" id="GEA29393.1"/>
    </source>
</evidence>
<dbReference type="Proteomes" id="UP000325212">
    <property type="component" value="Unassembled WGS sequence"/>
</dbReference>
<accession>A0AAV3VUY2</accession>
<protein>
    <recommendedName>
        <fullName evidence="1">Knr4/Smi1-like domain-containing protein</fullName>
    </recommendedName>
</protein>
<organism evidence="2 3">
    <name type="scientific">Clostridium diolis</name>
    <dbReference type="NCBI Taxonomy" id="223919"/>
    <lineage>
        <taxon>Bacteria</taxon>
        <taxon>Bacillati</taxon>
        <taxon>Bacillota</taxon>
        <taxon>Clostridia</taxon>
        <taxon>Eubacteriales</taxon>
        <taxon>Clostridiaceae</taxon>
        <taxon>Clostridium</taxon>
    </lineage>
</organism>
<keyword evidence="3" id="KW-1185">Reference proteome</keyword>
<reference evidence="2 3" key="1">
    <citation type="submission" date="2019-06" db="EMBL/GenBank/DDBJ databases">
        <title>Draft genome sequence of Clostridium diolis DSM 15410.</title>
        <authorList>
            <person name="Kobayashi H."/>
            <person name="Tanizawa Y."/>
            <person name="Tohno M."/>
        </authorList>
    </citation>
    <scope>NUCLEOTIDE SEQUENCE [LARGE SCALE GENOMIC DNA]</scope>
    <source>
        <strain evidence="2 3">DSM 15410</strain>
    </source>
</reference>
<feature type="domain" description="Knr4/Smi1-like" evidence="1">
    <location>
        <begin position="13"/>
        <end position="140"/>
    </location>
</feature>
<dbReference type="InterPro" id="IPR037883">
    <property type="entry name" value="Knr4/Smi1-like_sf"/>
</dbReference>
<gene>
    <name evidence="2" type="ORF">CDIOL_03160</name>
</gene>
<dbReference type="EMBL" id="BJLA01000001">
    <property type="protein sequence ID" value="GEA29393.1"/>
    <property type="molecule type" value="Genomic_DNA"/>
</dbReference>